<name>A0A9P7DCG9_9AGAM</name>
<reference evidence="1" key="1">
    <citation type="journal article" date="2020" name="New Phytol.">
        <title>Comparative genomics reveals dynamic genome evolution in host specialist ectomycorrhizal fungi.</title>
        <authorList>
            <person name="Lofgren L.A."/>
            <person name="Nguyen N.H."/>
            <person name="Vilgalys R."/>
            <person name="Ruytinx J."/>
            <person name="Liao H.L."/>
            <person name="Branco S."/>
            <person name="Kuo A."/>
            <person name="LaButti K."/>
            <person name="Lipzen A."/>
            <person name="Andreopoulos W."/>
            <person name="Pangilinan J."/>
            <person name="Riley R."/>
            <person name="Hundley H."/>
            <person name="Na H."/>
            <person name="Barry K."/>
            <person name="Grigoriev I.V."/>
            <person name="Stajich J.E."/>
            <person name="Kennedy P.G."/>
        </authorList>
    </citation>
    <scope>NUCLEOTIDE SEQUENCE</scope>
    <source>
        <strain evidence="1">S12</strain>
    </source>
</reference>
<dbReference type="RefSeq" id="XP_041154595.1">
    <property type="nucleotide sequence ID" value="XM_041298682.1"/>
</dbReference>
<dbReference type="AlphaFoldDB" id="A0A9P7DCG9"/>
<gene>
    <name evidence="1" type="ORF">HD556DRAFT_1247213</name>
</gene>
<dbReference type="EMBL" id="JABBWE010000082">
    <property type="protein sequence ID" value="KAG1787227.1"/>
    <property type="molecule type" value="Genomic_DNA"/>
</dbReference>
<dbReference type="GeneID" id="64592446"/>
<accession>A0A9P7DCG9</accession>
<keyword evidence="2" id="KW-1185">Reference proteome</keyword>
<organism evidence="1 2">
    <name type="scientific">Suillus plorans</name>
    <dbReference type="NCBI Taxonomy" id="116603"/>
    <lineage>
        <taxon>Eukaryota</taxon>
        <taxon>Fungi</taxon>
        <taxon>Dikarya</taxon>
        <taxon>Basidiomycota</taxon>
        <taxon>Agaricomycotina</taxon>
        <taxon>Agaricomycetes</taxon>
        <taxon>Agaricomycetidae</taxon>
        <taxon>Boletales</taxon>
        <taxon>Suillineae</taxon>
        <taxon>Suillaceae</taxon>
        <taxon>Suillus</taxon>
    </lineage>
</organism>
<sequence>QLGQITMDNASNNNTLMVEIEGELTRRAIPFDRNGNPSTDPVNQPALQAYARTLERDPVGQCRAIVSACRSSGQRRRRLQAVIQEGNANGFWRGKLPDGKTMLPAVQLLRDCTTRWSSTFKMVDRVLMLNPAIQSFLLETQNADISGLSMDAKDTDVLRDIHQIIEVPHVAQELLSSERTPTLSMALPAYEVLTSQWTQLRSTIWELSHYIDIGLDKLRQYINEGRKTRIYALSMVVQVNPNIKLKWLREHWEAADVGNAREWILQAVRLFFFYALWMTQFLGADDFISYIH</sequence>
<protein>
    <submittedName>
        <fullName evidence="1">Uncharacterized protein</fullName>
    </submittedName>
</protein>
<proteinExistence type="predicted"/>
<dbReference type="InterPro" id="IPR012337">
    <property type="entry name" value="RNaseH-like_sf"/>
</dbReference>
<comment type="caution">
    <text evidence="1">The sequence shown here is derived from an EMBL/GenBank/DDBJ whole genome shotgun (WGS) entry which is preliminary data.</text>
</comment>
<dbReference type="OrthoDB" id="3172935at2759"/>
<feature type="non-terminal residue" evidence="1">
    <location>
        <position position="1"/>
    </location>
</feature>
<dbReference type="Proteomes" id="UP000719766">
    <property type="component" value="Unassembled WGS sequence"/>
</dbReference>
<evidence type="ECO:0000313" key="2">
    <source>
        <dbReference type="Proteomes" id="UP000719766"/>
    </source>
</evidence>
<dbReference type="SUPFAM" id="SSF53098">
    <property type="entry name" value="Ribonuclease H-like"/>
    <property type="match status" value="1"/>
</dbReference>
<evidence type="ECO:0000313" key="1">
    <source>
        <dbReference type="EMBL" id="KAG1787227.1"/>
    </source>
</evidence>